<dbReference type="PANTHER" id="PTHR24305:SF166">
    <property type="entry name" value="CYTOCHROME P450 12A4, MITOCHONDRIAL-RELATED"/>
    <property type="match status" value="1"/>
</dbReference>
<evidence type="ECO:0000256" key="1">
    <source>
        <dbReference type="ARBA" id="ARBA00001971"/>
    </source>
</evidence>
<dbReference type="AlphaFoldDB" id="A6G4P2"/>
<dbReference type="GO" id="GO:0016705">
    <property type="term" value="F:oxidoreductase activity, acting on paired donors, with incorporation or reduction of molecular oxygen"/>
    <property type="evidence" value="ECO:0007669"/>
    <property type="project" value="InterPro"/>
</dbReference>
<keyword evidence="4" id="KW-0560">Oxidoreductase</keyword>
<dbReference type="GO" id="GO:0004497">
    <property type="term" value="F:monooxygenase activity"/>
    <property type="evidence" value="ECO:0007669"/>
    <property type="project" value="UniProtKB-KW"/>
</dbReference>
<dbReference type="InterPro" id="IPR001128">
    <property type="entry name" value="Cyt_P450"/>
</dbReference>
<evidence type="ECO:0000313" key="6">
    <source>
        <dbReference type="Proteomes" id="UP000005801"/>
    </source>
</evidence>
<evidence type="ECO:0000256" key="3">
    <source>
        <dbReference type="PIRSR" id="PIRSR602401-1"/>
    </source>
</evidence>
<dbReference type="InterPro" id="IPR017972">
    <property type="entry name" value="Cyt_P450_CS"/>
</dbReference>
<dbReference type="InterPro" id="IPR036396">
    <property type="entry name" value="Cyt_P450_sf"/>
</dbReference>
<keyword evidence="4" id="KW-0503">Monooxygenase</keyword>
<dbReference type="EMBL" id="ABCS01000022">
    <property type="protein sequence ID" value="EDM79162.1"/>
    <property type="molecule type" value="Genomic_DNA"/>
</dbReference>
<dbReference type="PRINTS" id="PR00463">
    <property type="entry name" value="EP450I"/>
</dbReference>
<sequence>MAAARDYVGAHARWRQRYGPVYTVRDVTGTTVMIADPELTRTVFATADPDAFEAVAPATFDVLLGRRSLLLLSGRAHRRERKLLRAPFCPRALGAWSESMAQITREQFGAGAVGERVEVVARSRRVTLEVIVRVIFGADASQVEAFVEVVEAMMGAFNPAFFMGPAGRRRVLGYERYRLASAHLDILLMAQIQRARAEAGTGSGRGDLLSRLIAAGAGEDAELQDEAIRDELRTLLIGGHETTTVSLAWALHYLGRDPALRERLRAELRELGVRPGNPSNHELGPKAPLMQAVIAETLRIRPAAGQVFRTLAKPMVVGDWVLPAGVVVSPSITLIHHDPALYPDPERFDPERFLGERPKPGTYFPFGGGAHRCLGAEFSRLELAVALTTLLTEFELELERGSPIPWRRTGLTLGPAKGIWMRRRDRSDVDQLAAAE</sequence>
<dbReference type="InterPro" id="IPR002401">
    <property type="entry name" value="Cyt_P450_E_grp-I"/>
</dbReference>
<dbReference type="SUPFAM" id="SSF48264">
    <property type="entry name" value="Cytochrome P450"/>
    <property type="match status" value="1"/>
</dbReference>
<dbReference type="STRING" id="391625.PPSIR1_27388"/>
<protein>
    <submittedName>
        <fullName evidence="5">Cytochrome P450</fullName>
    </submittedName>
</protein>
<dbReference type="PROSITE" id="PS00086">
    <property type="entry name" value="CYTOCHROME_P450"/>
    <property type="match status" value="1"/>
</dbReference>
<keyword evidence="3 4" id="KW-0349">Heme</keyword>
<dbReference type="eggNOG" id="COG2124">
    <property type="taxonomic scope" value="Bacteria"/>
</dbReference>
<gene>
    <name evidence="5" type="ORF">PPSIR1_27388</name>
</gene>
<dbReference type="PANTHER" id="PTHR24305">
    <property type="entry name" value="CYTOCHROME P450"/>
    <property type="match status" value="1"/>
</dbReference>
<dbReference type="Gene3D" id="1.10.630.10">
    <property type="entry name" value="Cytochrome P450"/>
    <property type="match status" value="1"/>
</dbReference>
<dbReference type="InterPro" id="IPR050121">
    <property type="entry name" value="Cytochrome_P450_monoxygenase"/>
</dbReference>
<evidence type="ECO:0000313" key="5">
    <source>
        <dbReference type="EMBL" id="EDM79162.1"/>
    </source>
</evidence>
<reference evidence="5 6" key="1">
    <citation type="submission" date="2007-06" db="EMBL/GenBank/DDBJ databases">
        <authorList>
            <person name="Shimkets L."/>
            <person name="Ferriera S."/>
            <person name="Johnson J."/>
            <person name="Kravitz S."/>
            <person name="Beeson K."/>
            <person name="Sutton G."/>
            <person name="Rogers Y.-H."/>
            <person name="Friedman R."/>
            <person name="Frazier M."/>
            <person name="Venter J.C."/>
        </authorList>
    </citation>
    <scope>NUCLEOTIDE SEQUENCE [LARGE SCALE GENOMIC DNA]</scope>
    <source>
        <strain evidence="5 6">SIR-1</strain>
    </source>
</reference>
<dbReference type="Proteomes" id="UP000005801">
    <property type="component" value="Unassembled WGS sequence"/>
</dbReference>
<feature type="binding site" description="axial binding residue" evidence="3">
    <location>
        <position position="373"/>
    </location>
    <ligand>
        <name>heme</name>
        <dbReference type="ChEBI" id="CHEBI:30413"/>
    </ligand>
    <ligandPart>
        <name>Fe</name>
        <dbReference type="ChEBI" id="CHEBI:18248"/>
    </ligandPart>
</feature>
<dbReference type="RefSeq" id="WP_006971691.1">
    <property type="nucleotide sequence ID" value="NZ_ABCS01000022.1"/>
</dbReference>
<dbReference type="GO" id="GO:0020037">
    <property type="term" value="F:heme binding"/>
    <property type="evidence" value="ECO:0007669"/>
    <property type="project" value="InterPro"/>
</dbReference>
<keyword evidence="3 4" id="KW-0408">Iron</keyword>
<dbReference type="CDD" id="cd11053">
    <property type="entry name" value="CYP110-like"/>
    <property type="match status" value="1"/>
</dbReference>
<evidence type="ECO:0000256" key="4">
    <source>
        <dbReference type="RuleBase" id="RU000461"/>
    </source>
</evidence>
<dbReference type="OrthoDB" id="9764248at2"/>
<comment type="caution">
    <text evidence="5">The sequence shown here is derived from an EMBL/GenBank/DDBJ whole genome shotgun (WGS) entry which is preliminary data.</text>
</comment>
<proteinExistence type="inferred from homology"/>
<keyword evidence="6" id="KW-1185">Reference proteome</keyword>
<organism evidence="5 6">
    <name type="scientific">Plesiocystis pacifica SIR-1</name>
    <dbReference type="NCBI Taxonomy" id="391625"/>
    <lineage>
        <taxon>Bacteria</taxon>
        <taxon>Pseudomonadati</taxon>
        <taxon>Myxococcota</taxon>
        <taxon>Polyangia</taxon>
        <taxon>Nannocystales</taxon>
        <taxon>Nannocystaceae</taxon>
        <taxon>Plesiocystis</taxon>
    </lineage>
</organism>
<dbReference type="GO" id="GO:0005506">
    <property type="term" value="F:iron ion binding"/>
    <property type="evidence" value="ECO:0007669"/>
    <property type="project" value="InterPro"/>
</dbReference>
<comment type="cofactor">
    <cofactor evidence="1 3">
        <name>heme</name>
        <dbReference type="ChEBI" id="CHEBI:30413"/>
    </cofactor>
</comment>
<accession>A6G4P2</accession>
<comment type="similarity">
    <text evidence="2 4">Belongs to the cytochrome P450 family.</text>
</comment>
<keyword evidence="3 4" id="KW-0479">Metal-binding</keyword>
<dbReference type="PRINTS" id="PR00385">
    <property type="entry name" value="P450"/>
</dbReference>
<evidence type="ECO:0000256" key="2">
    <source>
        <dbReference type="ARBA" id="ARBA00010617"/>
    </source>
</evidence>
<name>A6G4P2_9BACT</name>
<dbReference type="Pfam" id="PF00067">
    <property type="entry name" value="p450"/>
    <property type="match status" value="1"/>
</dbReference>